<feature type="domain" description="Endonuclease GajA/Old nuclease/RecF-like AAA" evidence="2">
    <location>
        <begin position="350"/>
        <end position="438"/>
    </location>
</feature>
<protein>
    <submittedName>
        <fullName evidence="4">AAA family ATPase</fullName>
    </submittedName>
</protein>
<feature type="compositionally biased region" description="Polar residues" evidence="1">
    <location>
        <begin position="286"/>
        <end position="299"/>
    </location>
</feature>
<comment type="caution">
    <text evidence="4">The sequence shown here is derived from an EMBL/GenBank/DDBJ whole genome shotgun (WGS) entry which is preliminary data.</text>
</comment>
<feature type="domain" description="OLD protein-like TOPRIM" evidence="3">
    <location>
        <begin position="494"/>
        <end position="556"/>
    </location>
</feature>
<dbReference type="Gene3D" id="3.40.50.300">
    <property type="entry name" value="P-loop containing nucleotide triphosphate hydrolases"/>
    <property type="match status" value="2"/>
</dbReference>
<sequence>MRLIKATVTNYRSVIDSTEFEVESDKTILVGPNEAGKTAVLRALQTVNPPKDEKDLVETLRDYPRGRYNDLVREGQDPGDVVVAEARFTLDAGDLAALAEIDPGFFAGAKTFQLTRYLDNSRTWMLYGVLRNRLFKDIEKDVARLKTHLNGREEGAALVAEIEALLKGVTPARALAGKLATDLDGWLERALVVMDEDDEKAEAQFDRIRAAVRHGQTWSKAGAVLIPRVPVFVYYSQYFTVRPRIHLANLAQRQASGEIDEGYDFGNLCLLDLLGFTAQELAQMDSQPAPTLPPNQADQNAMAAYREQERTWQNQRDDRQYQLNAAGVALTKQIRDVWGDENLQLRLVVDGQYLKVVVVDDLGVEVELDQRSEGFRWLVSFFTVFRAQAKNQLNNAILLLDEPGLHLHPLKQREFRRTVDVLAEDNQILYTTHSPFMVGPEELHRVRIVEMTDRTTGTKVHTRLVSDDPRSVFPLQAALGYDLAQSMFSQTRNLVCEGLTDMWFLEGVAAAMREAGESTLRENIAIVPAQSASKVVYYCTLLHSQRLKVAALLDSDAAGEKAATQDDLVRLLKKNQILRTKDFGGGQVSGPEVEDLLRDTLVQVAVDALGWNVTATAAAQPGRRIVDIFTAEITGFSKYKLAKAFLQWLATHGWGDLTADEQQAWQALFVAVNKGLA</sequence>
<evidence type="ECO:0000259" key="2">
    <source>
        <dbReference type="Pfam" id="PF13175"/>
    </source>
</evidence>
<dbReference type="EMBL" id="JBEZFP010000132">
    <property type="protein sequence ID" value="MEU8138637.1"/>
    <property type="molecule type" value="Genomic_DNA"/>
</dbReference>
<dbReference type="Pfam" id="PF20469">
    <property type="entry name" value="OLD-like_TOPRIM"/>
    <property type="match status" value="1"/>
</dbReference>
<evidence type="ECO:0000259" key="3">
    <source>
        <dbReference type="Pfam" id="PF20469"/>
    </source>
</evidence>
<gene>
    <name evidence="4" type="ORF">AB0C36_34710</name>
</gene>
<dbReference type="PANTHER" id="PTHR43581:SF3">
    <property type="entry name" value="AAA+ ATPASE DOMAIN-CONTAINING PROTEIN"/>
    <property type="match status" value="1"/>
</dbReference>
<dbReference type="InterPro" id="IPR041685">
    <property type="entry name" value="AAA_GajA/Old/RecF-like"/>
</dbReference>
<organism evidence="4 5">
    <name type="scientific">Streptodolium elevatio</name>
    <dbReference type="NCBI Taxonomy" id="3157996"/>
    <lineage>
        <taxon>Bacteria</taxon>
        <taxon>Bacillati</taxon>
        <taxon>Actinomycetota</taxon>
        <taxon>Actinomycetes</taxon>
        <taxon>Kitasatosporales</taxon>
        <taxon>Streptomycetaceae</taxon>
        <taxon>Streptodolium</taxon>
    </lineage>
</organism>
<feature type="region of interest" description="Disordered" evidence="1">
    <location>
        <begin position="286"/>
        <end position="306"/>
    </location>
</feature>
<evidence type="ECO:0000256" key="1">
    <source>
        <dbReference type="SAM" id="MobiDB-lite"/>
    </source>
</evidence>
<dbReference type="SUPFAM" id="SSF52540">
    <property type="entry name" value="P-loop containing nucleoside triphosphate hydrolases"/>
    <property type="match status" value="1"/>
</dbReference>
<dbReference type="InterPro" id="IPR027417">
    <property type="entry name" value="P-loop_NTPase"/>
</dbReference>
<dbReference type="PANTHER" id="PTHR43581">
    <property type="entry name" value="ATP/GTP PHOSPHATASE"/>
    <property type="match status" value="1"/>
</dbReference>
<dbReference type="RefSeq" id="WP_358362246.1">
    <property type="nucleotide sequence ID" value="NZ_JBEZFP010000132.1"/>
</dbReference>
<dbReference type="Pfam" id="PF13175">
    <property type="entry name" value="AAA_15"/>
    <property type="match status" value="1"/>
</dbReference>
<evidence type="ECO:0000313" key="5">
    <source>
        <dbReference type="Proteomes" id="UP001551482"/>
    </source>
</evidence>
<dbReference type="InterPro" id="IPR051396">
    <property type="entry name" value="Bact_Antivir_Def_Nuclease"/>
</dbReference>
<accession>A0ABV3DTS3</accession>
<keyword evidence="5" id="KW-1185">Reference proteome</keyword>
<name>A0ABV3DTS3_9ACTN</name>
<dbReference type="InterPro" id="IPR034139">
    <property type="entry name" value="TOPRIM_OLD"/>
</dbReference>
<evidence type="ECO:0000313" key="4">
    <source>
        <dbReference type="EMBL" id="MEU8138637.1"/>
    </source>
</evidence>
<dbReference type="Proteomes" id="UP001551482">
    <property type="component" value="Unassembled WGS sequence"/>
</dbReference>
<reference evidence="4 5" key="1">
    <citation type="submission" date="2024-06" db="EMBL/GenBank/DDBJ databases">
        <title>The Natural Products Discovery Center: Release of the First 8490 Sequenced Strains for Exploring Actinobacteria Biosynthetic Diversity.</title>
        <authorList>
            <person name="Kalkreuter E."/>
            <person name="Kautsar S.A."/>
            <person name="Yang D."/>
            <person name="Bader C.D."/>
            <person name="Teijaro C.N."/>
            <person name="Fluegel L."/>
            <person name="Davis C.M."/>
            <person name="Simpson J.R."/>
            <person name="Lauterbach L."/>
            <person name="Steele A.D."/>
            <person name="Gui C."/>
            <person name="Meng S."/>
            <person name="Li G."/>
            <person name="Viehrig K."/>
            <person name="Ye F."/>
            <person name="Su P."/>
            <person name="Kiefer A.F."/>
            <person name="Nichols A."/>
            <person name="Cepeda A.J."/>
            <person name="Yan W."/>
            <person name="Fan B."/>
            <person name="Jiang Y."/>
            <person name="Adhikari A."/>
            <person name="Zheng C.-J."/>
            <person name="Schuster L."/>
            <person name="Cowan T.M."/>
            <person name="Smanski M.J."/>
            <person name="Chevrette M.G."/>
            <person name="De Carvalho L.P.S."/>
            <person name="Shen B."/>
        </authorList>
    </citation>
    <scope>NUCLEOTIDE SEQUENCE [LARGE SCALE GENOMIC DNA]</scope>
    <source>
        <strain evidence="4 5">NPDC048946</strain>
    </source>
</reference>
<proteinExistence type="predicted"/>